<sequence length="363" mass="42326">IYRRYHEFYVLENKLKEFHGEFDDCQLPAKKTFVPKSKIFFENLRTEFESFLRILLSKPNLRGSQLVYGFLTSNQEFTTSFLDVNLGLLMKSGAMKLVREKGQHLEPFLKTFLQSTESSKSKSRLVNWLIDLPYAIVDSNTMFTGDGDEDADDREDDYDAGNGGSAPSEKCFVDNITSYFDSLLYLCNSIYESPDWLMQLFLSLRMLLRNTIDTYLDWYLNRKLQQALTEHYVVKIIHLLRDAIFYDTDPPRSEEDKKKRQKEAFKDLLNYIPNVFVRVVGSEKHKKGTKLLFDVLQRPRLNKHLSYTLLDAVLEELFPELLADGEVSSGPAEEDDEQKLSQVNHLARNDNQFDLRKRTLKSC</sequence>
<protein>
    <recommendedName>
        <fullName evidence="2">PX domain-containing protein</fullName>
    </recommendedName>
</protein>
<dbReference type="STRING" id="6412.T1G542"/>
<evidence type="ECO:0000256" key="1">
    <source>
        <dbReference type="SAM" id="MobiDB-lite"/>
    </source>
</evidence>
<reference evidence="5" key="1">
    <citation type="submission" date="2012-12" db="EMBL/GenBank/DDBJ databases">
        <authorList>
            <person name="Hellsten U."/>
            <person name="Grimwood J."/>
            <person name="Chapman J.A."/>
            <person name="Shapiro H."/>
            <person name="Aerts A."/>
            <person name="Otillar R.P."/>
            <person name="Terry A.Y."/>
            <person name="Boore J.L."/>
            <person name="Simakov O."/>
            <person name="Marletaz F."/>
            <person name="Cho S.-J."/>
            <person name="Edsinger-Gonzales E."/>
            <person name="Havlak P."/>
            <person name="Kuo D.-H."/>
            <person name="Larsson T."/>
            <person name="Lv J."/>
            <person name="Arendt D."/>
            <person name="Savage R."/>
            <person name="Osoegawa K."/>
            <person name="de Jong P."/>
            <person name="Lindberg D.R."/>
            <person name="Seaver E.C."/>
            <person name="Weisblat D.A."/>
            <person name="Putnam N.H."/>
            <person name="Grigoriev I.V."/>
            <person name="Rokhsar D.S."/>
        </authorList>
    </citation>
    <scope>NUCLEOTIDE SEQUENCE</scope>
</reference>
<dbReference type="EMBL" id="KB096983">
    <property type="protein sequence ID" value="ESO00147.1"/>
    <property type="molecule type" value="Genomic_DNA"/>
</dbReference>
<dbReference type="GeneID" id="20216190"/>
<organism evidence="4 5">
    <name type="scientific">Helobdella robusta</name>
    <name type="common">Californian leech</name>
    <dbReference type="NCBI Taxonomy" id="6412"/>
    <lineage>
        <taxon>Eukaryota</taxon>
        <taxon>Metazoa</taxon>
        <taxon>Spiralia</taxon>
        <taxon>Lophotrochozoa</taxon>
        <taxon>Annelida</taxon>
        <taxon>Clitellata</taxon>
        <taxon>Hirudinea</taxon>
        <taxon>Rhynchobdellida</taxon>
        <taxon>Glossiphoniidae</taxon>
        <taxon>Helobdella</taxon>
    </lineage>
</organism>
<dbReference type="AlphaFoldDB" id="T1G542"/>
<reference evidence="4" key="3">
    <citation type="submission" date="2015-06" db="UniProtKB">
        <authorList>
            <consortium name="EnsemblMetazoa"/>
        </authorList>
    </citation>
    <scope>IDENTIFICATION</scope>
</reference>
<dbReference type="eggNOG" id="KOG2101">
    <property type="taxonomic scope" value="Eukaryota"/>
</dbReference>
<evidence type="ECO:0000259" key="2">
    <source>
        <dbReference type="PROSITE" id="PS50195"/>
    </source>
</evidence>
<feature type="region of interest" description="Disordered" evidence="1">
    <location>
        <begin position="143"/>
        <end position="164"/>
    </location>
</feature>
<dbReference type="EnsemblMetazoa" id="HelroT83318">
    <property type="protein sequence ID" value="HelroP83318"/>
    <property type="gene ID" value="HelroG83318"/>
</dbReference>
<dbReference type="CTD" id="20216190"/>
<evidence type="ECO:0000313" key="5">
    <source>
        <dbReference type="Proteomes" id="UP000015101"/>
    </source>
</evidence>
<dbReference type="OrthoDB" id="5957963at2759"/>
<evidence type="ECO:0000313" key="4">
    <source>
        <dbReference type="EnsemblMetazoa" id="HelroP83318"/>
    </source>
</evidence>
<dbReference type="InParanoid" id="T1G542"/>
<dbReference type="Pfam" id="PF00787">
    <property type="entry name" value="PX"/>
    <property type="match status" value="1"/>
</dbReference>
<dbReference type="OMA" id="ARNDNQF"/>
<dbReference type="InterPro" id="IPR036871">
    <property type="entry name" value="PX_dom_sf"/>
</dbReference>
<dbReference type="HOGENOM" id="CLU_053939_0_0_1"/>
<dbReference type="RefSeq" id="XP_009021581.1">
    <property type="nucleotide sequence ID" value="XM_009023333.1"/>
</dbReference>
<dbReference type="Gene3D" id="3.30.1520.10">
    <property type="entry name" value="Phox-like domain"/>
    <property type="match status" value="1"/>
</dbReference>
<evidence type="ECO:0000313" key="3">
    <source>
        <dbReference type="EMBL" id="ESO00147.1"/>
    </source>
</evidence>
<accession>T1G542</accession>
<dbReference type="PANTHER" id="PTHR22775:SF44">
    <property type="entry name" value="SORTING NEXIN-14"/>
    <property type="match status" value="1"/>
</dbReference>
<dbReference type="InterPro" id="IPR013937">
    <property type="entry name" value="Sorting_nexin_C"/>
</dbReference>
<reference evidence="3 5" key="2">
    <citation type="journal article" date="2013" name="Nature">
        <title>Insights into bilaterian evolution from three spiralian genomes.</title>
        <authorList>
            <person name="Simakov O."/>
            <person name="Marletaz F."/>
            <person name="Cho S.J."/>
            <person name="Edsinger-Gonzales E."/>
            <person name="Havlak P."/>
            <person name="Hellsten U."/>
            <person name="Kuo D.H."/>
            <person name="Larsson T."/>
            <person name="Lv J."/>
            <person name="Arendt D."/>
            <person name="Savage R."/>
            <person name="Osoegawa K."/>
            <person name="de Jong P."/>
            <person name="Grimwood J."/>
            <person name="Chapman J.A."/>
            <person name="Shapiro H."/>
            <person name="Aerts A."/>
            <person name="Otillar R.P."/>
            <person name="Terry A.Y."/>
            <person name="Boore J.L."/>
            <person name="Grigoriev I.V."/>
            <person name="Lindberg D.R."/>
            <person name="Seaver E.C."/>
            <person name="Weisblat D.A."/>
            <person name="Putnam N.H."/>
            <person name="Rokhsar D.S."/>
        </authorList>
    </citation>
    <scope>NUCLEOTIDE SEQUENCE</scope>
</reference>
<dbReference type="PANTHER" id="PTHR22775">
    <property type="entry name" value="SORTING NEXIN"/>
    <property type="match status" value="1"/>
</dbReference>
<feature type="compositionally biased region" description="Acidic residues" evidence="1">
    <location>
        <begin position="146"/>
        <end position="159"/>
    </location>
</feature>
<feature type="domain" description="PX" evidence="2">
    <location>
        <begin position="1"/>
        <end position="78"/>
    </location>
</feature>
<dbReference type="GO" id="GO:0035091">
    <property type="term" value="F:phosphatidylinositol binding"/>
    <property type="evidence" value="ECO:0007669"/>
    <property type="project" value="InterPro"/>
</dbReference>
<proteinExistence type="predicted"/>
<name>T1G542_HELRO</name>
<gene>
    <name evidence="4" type="primary">20216190</name>
    <name evidence="3" type="ORF">HELRODRAFT_83318</name>
</gene>
<dbReference type="PROSITE" id="PS50195">
    <property type="entry name" value="PX"/>
    <property type="match status" value="1"/>
</dbReference>
<dbReference type="Pfam" id="PF08628">
    <property type="entry name" value="Nexin_C"/>
    <property type="match status" value="1"/>
</dbReference>
<dbReference type="InterPro" id="IPR001683">
    <property type="entry name" value="PX_dom"/>
</dbReference>
<dbReference type="KEGG" id="hro:HELRODRAFT_83318"/>
<keyword evidence="5" id="KW-1185">Reference proteome</keyword>
<dbReference type="EMBL" id="AMQM01005498">
    <property type="status" value="NOT_ANNOTATED_CDS"/>
    <property type="molecule type" value="Genomic_DNA"/>
</dbReference>
<dbReference type="Proteomes" id="UP000015101">
    <property type="component" value="Unassembled WGS sequence"/>
</dbReference>
<dbReference type="SUPFAM" id="SSF64268">
    <property type="entry name" value="PX domain"/>
    <property type="match status" value="1"/>
</dbReference>